<dbReference type="SMART" id="SM00345">
    <property type="entry name" value="HTH_GNTR"/>
    <property type="match status" value="1"/>
</dbReference>
<dbReference type="PROSITE" id="PS50949">
    <property type="entry name" value="HTH_GNTR"/>
    <property type="match status" value="1"/>
</dbReference>
<feature type="domain" description="HTH gntR-type" evidence="4">
    <location>
        <begin position="8"/>
        <end position="74"/>
    </location>
</feature>
<evidence type="ECO:0000256" key="1">
    <source>
        <dbReference type="ARBA" id="ARBA00023015"/>
    </source>
</evidence>
<evidence type="ECO:0000259" key="4">
    <source>
        <dbReference type="PROSITE" id="PS50949"/>
    </source>
</evidence>
<dbReference type="InterPro" id="IPR028978">
    <property type="entry name" value="Chorismate_lyase_/UTRA_dom_sf"/>
</dbReference>
<dbReference type="RefSeq" id="WP_101438805.1">
    <property type="nucleotide sequence ID" value="NZ_PJMY01000003.1"/>
</dbReference>
<reference evidence="5 6" key="1">
    <citation type="submission" date="2017-12" db="EMBL/GenBank/DDBJ databases">
        <title>Sequencing the genomes of 1000 Actinobacteria strains.</title>
        <authorList>
            <person name="Klenk H.-P."/>
        </authorList>
    </citation>
    <scope>NUCLEOTIDE SEQUENCE [LARGE SCALE GENOMIC DNA]</scope>
    <source>
        <strain evidence="5 6">DSM 45165</strain>
    </source>
</reference>
<evidence type="ECO:0000313" key="5">
    <source>
        <dbReference type="EMBL" id="PKV95867.1"/>
    </source>
</evidence>
<dbReference type="Pfam" id="PF00392">
    <property type="entry name" value="GntR"/>
    <property type="match status" value="1"/>
</dbReference>
<dbReference type="PANTHER" id="PTHR44846">
    <property type="entry name" value="MANNOSYL-D-GLYCERATE TRANSPORT/METABOLISM SYSTEM REPRESSOR MNGR-RELATED"/>
    <property type="match status" value="1"/>
</dbReference>
<comment type="caution">
    <text evidence="5">The sequence shown here is derived from an EMBL/GenBank/DDBJ whole genome shotgun (WGS) entry which is preliminary data.</text>
</comment>
<dbReference type="Proteomes" id="UP000233750">
    <property type="component" value="Unassembled WGS sequence"/>
</dbReference>
<dbReference type="InterPro" id="IPR036390">
    <property type="entry name" value="WH_DNA-bd_sf"/>
</dbReference>
<gene>
    <name evidence="5" type="ORF">ATK30_6800</name>
</gene>
<keyword evidence="6" id="KW-1185">Reference proteome</keyword>
<evidence type="ECO:0000256" key="2">
    <source>
        <dbReference type="ARBA" id="ARBA00023125"/>
    </source>
</evidence>
<proteinExistence type="predicted"/>
<dbReference type="GO" id="GO:0003700">
    <property type="term" value="F:DNA-binding transcription factor activity"/>
    <property type="evidence" value="ECO:0007669"/>
    <property type="project" value="InterPro"/>
</dbReference>
<evidence type="ECO:0000313" key="6">
    <source>
        <dbReference type="Proteomes" id="UP000233750"/>
    </source>
</evidence>
<dbReference type="PRINTS" id="PR00035">
    <property type="entry name" value="HTHGNTR"/>
</dbReference>
<keyword evidence="2" id="KW-0238">DNA-binding</keyword>
<protein>
    <submittedName>
        <fullName evidence="5">GntR family transcriptional regulator</fullName>
    </submittedName>
</protein>
<dbReference type="Gene3D" id="3.40.1410.10">
    <property type="entry name" value="Chorismate lyase-like"/>
    <property type="match status" value="1"/>
</dbReference>
<dbReference type="GO" id="GO:0045892">
    <property type="term" value="P:negative regulation of DNA-templated transcription"/>
    <property type="evidence" value="ECO:0007669"/>
    <property type="project" value="TreeGrafter"/>
</dbReference>
<dbReference type="Pfam" id="PF07702">
    <property type="entry name" value="UTRA"/>
    <property type="match status" value="1"/>
</dbReference>
<dbReference type="InterPro" id="IPR000524">
    <property type="entry name" value="Tscrpt_reg_HTH_GntR"/>
</dbReference>
<dbReference type="SMART" id="SM00866">
    <property type="entry name" value="UTRA"/>
    <property type="match status" value="1"/>
</dbReference>
<dbReference type="AlphaFoldDB" id="A0A2N3WPS2"/>
<dbReference type="PANTHER" id="PTHR44846:SF17">
    <property type="entry name" value="GNTR-FAMILY TRANSCRIPTIONAL REGULATOR"/>
    <property type="match status" value="1"/>
</dbReference>
<dbReference type="OrthoDB" id="3194402at2"/>
<dbReference type="Gene3D" id="1.10.10.10">
    <property type="entry name" value="Winged helix-like DNA-binding domain superfamily/Winged helix DNA-binding domain"/>
    <property type="match status" value="1"/>
</dbReference>
<name>A0A2N3WPS2_9PSEU</name>
<keyword evidence="1" id="KW-0805">Transcription regulation</keyword>
<evidence type="ECO:0000256" key="3">
    <source>
        <dbReference type="ARBA" id="ARBA00023163"/>
    </source>
</evidence>
<dbReference type="EMBL" id="PJMY01000003">
    <property type="protein sequence ID" value="PKV95867.1"/>
    <property type="molecule type" value="Genomic_DNA"/>
</dbReference>
<sequence length="254" mass="27288">MVTTQRRAERARQVADGLRQRIVAGEVGELLPGERELGEWFGASRNVVREALGLLRDEGLVERRQGVGTLVVRPKYGHGLDQLTGLAEALEGHGEVVNEVRTAETVAAPPSVAERLGLAAGEKVVHLERVRRLGGAPLSLDSTYLAADLGIPLLGKDLAHRDLFALLEETNGIRLGRAEVEVHAVSAGPDTAALLDIAPGTAVFALDRLTRLPDGRPVDAEWLHIRADRLTLRATLHRGAGDPVGRRQPRAEGS</sequence>
<dbReference type="GO" id="GO:0003677">
    <property type="term" value="F:DNA binding"/>
    <property type="evidence" value="ECO:0007669"/>
    <property type="project" value="UniProtKB-KW"/>
</dbReference>
<dbReference type="InterPro" id="IPR036388">
    <property type="entry name" value="WH-like_DNA-bd_sf"/>
</dbReference>
<organism evidence="5 6">
    <name type="scientific">Amycolatopsis echigonensis</name>
    <dbReference type="NCBI Taxonomy" id="2576905"/>
    <lineage>
        <taxon>Bacteria</taxon>
        <taxon>Bacillati</taxon>
        <taxon>Actinomycetota</taxon>
        <taxon>Actinomycetes</taxon>
        <taxon>Pseudonocardiales</taxon>
        <taxon>Pseudonocardiaceae</taxon>
        <taxon>Amycolatopsis</taxon>
    </lineage>
</organism>
<dbReference type="InterPro" id="IPR011663">
    <property type="entry name" value="UTRA"/>
</dbReference>
<dbReference type="InterPro" id="IPR050679">
    <property type="entry name" value="Bact_HTH_transcr_reg"/>
</dbReference>
<accession>A0A2N3WPS2</accession>
<dbReference type="CDD" id="cd07377">
    <property type="entry name" value="WHTH_GntR"/>
    <property type="match status" value="1"/>
</dbReference>
<keyword evidence="3" id="KW-0804">Transcription</keyword>
<dbReference type="SUPFAM" id="SSF46785">
    <property type="entry name" value="Winged helix' DNA-binding domain"/>
    <property type="match status" value="1"/>
</dbReference>
<dbReference type="SUPFAM" id="SSF64288">
    <property type="entry name" value="Chorismate lyase-like"/>
    <property type="match status" value="1"/>
</dbReference>